<keyword evidence="2" id="KW-1185">Reference proteome</keyword>
<dbReference type="Gene3D" id="1.20.1260.10">
    <property type="match status" value="1"/>
</dbReference>
<proteinExistence type="predicted"/>
<keyword evidence="1" id="KW-0167">Capsid protein</keyword>
<dbReference type="OrthoDB" id="1647790at2"/>
<dbReference type="RefSeq" id="WP_125560805.1">
    <property type="nucleotide sequence ID" value="NZ_RBVX01000038.1"/>
</dbReference>
<sequence>MNDRDFLNDMVTTEKYMTDAYSTAMNEASHEDLYNEVSMVFNETQNMQRHLFNLMFEKGWYSFEGAATSTLNQTYQQFTGYSNQLPSSGMVQ</sequence>
<comment type="caution">
    <text evidence="1">The sequence shown here is derived from an EMBL/GenBank/DDBJ whole genome shotgun (WGS) entry which is preliminary data.</text>
</comment>
<dbReference type="InterPro" id="IPR012347">
    <property type="entry name" value="Ferritin-like"/>
</dbReference>
<dbReference type="EMBL" id="RBVX01000038">
    <property type="protein sequence ID" value="RSL30399.1"/>
    <property type="molecule type" value="Genomic_DNA"/>
</dbReference>
<reference evidence="1 2" key="1">
    <citation type="submission" date="2018-10" db="EMBL/GenBank/DDBJ databases">
        <title>Draft genome sequence of Bacillus salarius IM0101, isolated from a hypersaline soil in Inner Mongolia, China.</title>
        <authorList>
            <person name="Yamprayoonswat W."/>
            <person name="Boonvisut S."/>
            <person name="Jumpathong W."/>
            <person name="Sittihan S."/>
            <person name="Ruangsuj P."/>
            <person name="Wanthongcharoen S."/>
            <person name="Thongpramul N."/>
            <person name="Pimmason S."/>
            <person name="Yu B."/>
            <person name="Yasawong M."/>
        </authorList>
    </citation>
    <scope>NUCLEOTIDE SEQUENCE [LARGE SCALE GENOMIC DNA]</scope>
    <source>
        <strain evidence="1 2">IM0101</strain>
    </source>
</reference>
<evidence type="ECO:0000313" key="1">
    <source>
        <dbReference type="EMBL" id="RSL30399.1"/>
    </source>
</evidence>
<dbReference type="InterPro" id="IPR012851">
    <property type="entry name" value="Spore_coat_CotF-like"/>
</dbReference>
<keyword evidence="1" id="KW-0946">Virion</keyword>
<protein>
    <submittedName>
        <fullName evidence="1">Spore coat protein</fullName>
    </submittedName>
</protein>
<organism evidence="1 2">
    <name type="scientific">Salibacterium salarium</name>
    <dbReference type="NCBI Taxonomy" id="284579"/>
    <lineage>
        <taxon>Bacteria</taxon>
        <taxon>Bacillati</taxon>
        <taxon>Bacillota</taxon>
        <taxon>Bacilli</taxon>
        <taxon>Bacillales</taxon>
        <taxon>Bacillaceae</taxon>
    </lineage>
</organism>
<name>A0A3R9QPD8_9BACI</name>
<accession>A0A3R9QPD8</accession>
<evidence type="ECO:0000313" key="2">
    <source>
        <dbReference type="Proteomes" id="UP000275076"/>
    </source>
</evidence>
<dbReference type="Pfam" id="PF07875">
    <property type="entry name" value="Coat_F"/>
    <property type="match status" value="1"/>
</dbReference>
<dbReference type="Proteomes" id="UP000275076">
    <property type="component" value="Unassembled WGS sequence"/>
</dbReference>
<dbReference type="AlphaFoldDB" id="A0A3R9QPD8"/>
<gene>
    <name evidence="1" type="ORF">D7Z54_26385</name>
</gene>